<organism evidence="1 2">
    <name type="scientific">Heyndrickxia coagulans</name>
    <name type="common">Weizmannia coagulans</name>
    <dbReference type="NCBI Taxonomy" id="1398"/>
    <lineage>
        <taxon>Bacteria</taxon>
        <taxon>Bacillati</taxon>
        <taxon>Bacillota</taxon>
        <taxon>Bacilli</taxon>
        <taxon>Bacillales</taxon>
        <taxon>Bacillaceae</taxon>
        <taxon>Heyndrickxia</taxon>
    </lineage>
</organism>
<evidence type="ECO:0000313" key="2">
    <source>
        <dbReference type="Proteomes" id="UP000075288"/>
    </source>
</evidence>
<evidence type="ECO:0000313" key="1">
    <source>
        <dbReference type="EMBL" id="KYC65288.1"/>
    </source>
</evidence>
<dbReference type="Proteomes" id="UP000075288">
    <property type="component" value="Unassembled WGS sequence"/>
</dbReference>
<dbReference type="PATRIC" id="fig|1398.26.peg.1578"/>
<protein>
    <submittedName>
        <fullName evidence="1">Uncharacterized protein</fullName>
    </submittedName>
</protein>
<comment type="caution">
    <text evidence="1">The sequence shown here is derived from an EMBL/GenBank/DDBJ whole genome shotgun (WGS) entry which is preliminary data.</text>
</comment>
<dbReference type="EMBL" id="LQYG01000018">
    <property type="protein sequence ID" value="KYC65288.1"/>
    <property type="molecule type" value="Genomic_DNA"/>
</dbReference>
<sequence length="41" mass="4799">MYSTFCKKNKKFFSGGRKKFGKHFPLQNAGPFKQAYKKAPR</sequence>
<gene>
    <name evidence="1" type="ORF">B4098_0241</name>
</gene>
<name>A0A150K7V4_HEYCO</name>
<dbReference type="AlphaFoldDB" id="A0A150K7V4"/>
<accession>A0A150K7V4</accession>
<reference evidence="1 2" key="1">
    <citation type="submission" date="2016-01" db="EMBL/GenBank/DDBJ databases">
        <title>Genome Sequences of Twelve Sporeforming Bacillus Species Isolated from Foods.</title>
        <authorList>
            <person name="Berendsen E.M."/>
            <person name="Wells-Bennik M.H."/>
            <person name="Krawcyk A.O."/>
            <person name="De Jong A."/>
            <person name="Holsappel S."/>
            <person name="Eijlander R.T."/>
            <person name="Kuipers O.P."/>
        </authorList>
    </citation>
    <scope>NUCLEOTIDE SEQUENCE [LARGE SCALE GENOMIC DNA]</scope>
    <source>
        <strain evidence="1 2">B4098</strain>
    </source>
</reference>
<proteinExistence type="predicted"/>